<sequence>MWTVSSADTGQGGTESVSRSLCLEQSQQLAQLYPSENPARRHSPLCMNLDLSS</sequence>
<accession>A0A9X9M4E7</accession>
<dbReference type="Proteomes" id="UP000269945">
    <property type="component" value="Unassembled WGS sequence"/>
</dbReference>
<reference evidence="2 3" key="1">
    <citation type="submission" date="2018-10" db="EMBL/GenBank/DDBJ databases">
        <authorList>
            <person name="Ekblom R."/>
            <person name="Jareborg N."/>
        </authorList>
    </citation>
    <scope>NUCLEOTIDE SEQUENCE [LARGE SCALE GENOMIC DNA]</scope>
    <source>
        <tissue evidence="2">Muscle</tissue>
    </source>
</reference>
<name>A0A9X9M4E7_GULGU</name>
<evidence type="ECO:0000313" key="3">
    <source>
        <dbReference type="Proteomes" id="UP000269945"/>
    </source>
</evidence>
<comment type="caution">
    <text evidence="2">The sequence shown here is derived from an EMBL/GenBank/DDBJ whole genome shotgun (WGS) entry which is preliminary data.</text>
</comment>
<gene>
    <name evidence="2" type="ORF">BN2614_LOCUS1</name>
</gene>
<evidence type="ECO:0000256" key="1">
    <source>
        <dbReference type="SAM" id="MobiDB-lite"/>
    </source>
</evidence>
<evidence type="ECO:0000313" key="2">
    <source>
        <dbReference type="EMBL" id="VCX36419.1"/>
    </source>
</evidence>
<dbReference type="EMBL" id="CYRY02042647">
    <property type="protein sequence ID" value="VCX36419.1"/>
    <property type="molecule type" value="Genomic_DNA"/>
</dbReference>
<proteinExistence type="predicted"/>
<keyword evidence="3" id="KW-1185">Reference proteome</keyword>
<protein>
    <submittedName>
        <fullName evidence="2">Uncharacterized protein</fullName>
    </submittedName>
</protein>
<organism evidence="2 3">
    <name type="scientific">Gulo gulo</name>
    <name type="common">Wolverine</name>
    <name type="synonym">Gluton</name>
    <dbReference type="NCBI Taxonomy" id="48420"/>
    <lineage>
        <taxon>Eukaryota</taxon>
        <taxon>Metazoa</taxon>
        <taxon>Chordata</taxon>
        <taxon>Craniata</taxon>
        <taxon>Vertebrata</taxon>
        <taxon>Euteleostomi</taxon>
        <taxon>Mammalia</taxon>
        <taxon>Eutheria</taxon>
        <taxon>Laurasiatheria</taxon>
        <taxon>Carnivora</taxon>
        <taxon>Caniformia</taxon>
        <taxon>Musteloidea</taxon>
        <taxon>Mustelidae</taxon>
        <taxon>Guloninae</taxon>
        <taxon>Gulo</taxon>
    </lineage>
</organism>
<dbReference type="AlphaFoldDB" id="A0A9X9M4E7"/>
<feature type="region of interest" description="Disordered" evidence="1">
    <location>
        <begin position="33"/>
        <end position="53"/>
    </location>
</feature>